<evidence type="ECO:0000313" key="3">
    <source>
        <dbReference type="Proteomes" id="UP000449547"/>
    </source>
</evidence>
<feature type="compositionally biased region" description="Basic residues" evidence="1">
    <location>
        <begin position="316"/>
        <end position="327"/>
    </location>
</feature>
<feature type="compositionally biased region" description="Basic and acidic residues" evidence="1">
    <location>
        <begin position="409"/>
        <end position="453"/>
    </location>
</feature>
<feature type="region of interest" description="Disordered" evidence="1">
    <location>
        <begin position="396"/>
        <end position="453"/>
    </location>
</feature>
<feature type="compositionally biased region" description="Low complexity" evidence="1">
    <location>
        <begin position="299"/>
        <end position="315"/>
    </location>
</feature>
<comment type="caution">
    <text evidence="2">The sequence shown here is derived from an EMBL/GenBank/DDBJ whole genome shotgun (WGS) entry which is preliminary data.</text>
</comment>
<keyword evidence="3" id="KW-1185">Reference proteome</keyword>
<dbReference type="Proteomes" id="UP000449547">
    <property type="component" value="Unassembled WGS sequence"/>
</dbReference>
<dbReference type="GeneID" id="54779594"/>
<reference evidence="2 3" key="1">
    <citation type="submission" date="2019-07" db="EMBL/GenBank/DDBJ databases">
        <title>Genome assembly of two rare yeast pathogens: Diutina rugosa and Trichomonascus ciferrii.</title>
        <authorList>
            <person name="Mixao V."/>
            <person name="Saus E."/>
            <person name="Hansen A."/>
            <person name="Lass-Flor C."/>
            <person name="Gabaldon T."/>
        </authorList>
    </citation>
    <scope>NUCLEOTIDE SEQUENCE [LARGE SCALE GENOMIC DNA]</scope>
    <source>
        <strain evidence="2 3">CBS 613</strain>
    </source>
</reference>
<feature type="compositionally biased region" description="Low complexity" evidence="1">
    <location>
        <begin position="108"/>
        <end position="124"/>
    </location>
</feature>
<sequence length="453" mass="50289">MGDEPTNVVEPQLDPKRLFELVSRNYKSWQEAMARDGASLDSGYPRSGTAAIPDTASETPRDFDGDMGQPILKYNLLELLEKTPGEVDLHALIAKASRDGVDTPPPSASSVPQIAPASSSAPSASIPPPPTNSEPVTLGMTGIPDRVTESILNEQEIDFLRQKISQMINFRPSAASNAATQGGMSLYDTQDERGIVDDDDQDDYDLDELAADEYYKSHHIEVELNSHRHDECTCGDDHAEDGPTCEFTFEYDNSGKLVPTYSNVEEKLRLMGLQHKLGTNGAMKLPSISELNLIDQAAATSSSAHPQSAPSSSSSSKKKKHKKKKKAEQKQAAATNHASSHSQSAPPASSMLAPTDCCLFCEYQFVYGKKPRQMIKWYNQRLRREEQRRQEIKRKIESVKQRAIKRQQHRADAEEPLSHPDDHDDHGDSECYDDDHHHHAESCPHHHHHQGDA</sequence>
<dbReference type="AlphaFoldDB" id="A0A642UW60"/>
<feature type="compositionally biased region" description="Low complexity" evidence="1">
    <location>
        <begin position="330"/>
        <end position="350"/>
    </location>
</feature>
<evidence type="ECO:0000313" key="2">
    <source>
        <dbReference type="EMBL" id="KAA8906780.1"/>
    </source>
</evidence>
<dbReference type="VEuPathDB" id="FungiDB:DIURU_000941"/>
<dbReference type="RefSeq" id="XP_034014294.1">
    <property type="nucleotide sequence ID" value="XM_034159245.1"/>
</dbReference>
<gene>
    <name evidence="2" type="ORF">DIURU_000941</name>
</gene>
<proteinExistence type="predicted"/>
<accession>A0A642UW60</accession>
<name>A0A642UW60_DIURU</name>
<protein>
    <recommendedName>
        <fullName evidence="4">Protein IBD2</fullName>
    </recommendedName>
</protein>
<feature type="region of interest" description="Disordered" evidence="1">
    <location>
        <begin position="36"/>
        <end position="66"/>
    </location>
</feature>
<evidence type="ECO:0000256" key="1">
    <source>
        <dbReference type="SAM" id="MobiDB-lite"/>
    </source>
</evidence>
<organism evidence="2 3">
    <name type="scientific">Diutina rugosa</name>
    <name type="common">Yeast</name>
    <name type="synonym">Candida rugosa</name>
    <dbReference type="NCBI Taxonomy" id="5481"/>
    <lineage>
        <taxon>Eukaryota</taxon>
        <taxon>Fungi</taxon>
        <taxon>Dikarya</taxon>
        <taxon>Ascomycota</taxon>
        <taxon>Saccharomycotina</taxon>
        <taxon>Pichiomycetes</taxon>
        <taxon>Debaryomycetaceae</taxon>
        <taxon>Diutina</taxon>
    </lineage>
</organism>
<feature type="region of interest" description="Disordered" evidence="1">
    <location>
        <begin position="299"/>
        <end position="350"/>
    </location>
</feature>
<evidence type="ECO:0008006" key="4">
    <source>
        <dbReference type="Google" id="ProtNLM"/>
    </source>
</evidence>
<dbReference type="EMBL" id="SWFT01000031">
    <property type="protein sequence ID" value="KAA8906780.1"/>
    <property type="molecule type" value="Genomic_DNA"/>
</dbReference>
<dbReference type="OrthoDB" id="4081922at2759"/>
<feature type="region of interest" description="Disordered" evidence="1">
    <location>
        <begin position="98"/>
        <end position="141"/>
    </location>
</feature>